<proteinExistence type="predicted"/>
<sequence>MAETMFIEKTLIFPTIRRTTRTCLPLTFLDLPFAGPKYVERQFFYNFPHSTNYFIQTTLPSLKHSLSLTLQYFFPLVGNLHCSPPPHKPFILCTQNDALSFTVIESSADFNHLSTNHHPKRLKDFSHLVPKLTQKIDLDDNDTLIFSLLALQVSVFPNHGLCIAITYCHVMDDYFCNYFMKFWSFIHKKGELVDMKSLPCFDRQVLRDPKGLEDILLKGYFEQWKMWKNRFLIQSQTTEEEHQDYVKTTIVFTKEEIEEMKIWILNKWNADYHDIKAPKFISKFVIICGFVWSNVVKTINRNNDDKEDEKDEYFCFVGDCRERLGYPIPEGYFGNCLTLCVATVKRKDIKGEYGFLNAAKAIQNAITEMKSDPLKNAEEWDVMFKKVFMSGAHLLVSGSPKFNVYETNFGFGNPIKVEMMMHSSKDMSLAESRDKKGGLEVGLAFKTEELQDLYFFIEQGLEALKF</sequence>
<keyword evidence="4" id="KW-1185">Reference proteome</keyword>
<dbReference type="PANTHER" id="PTHR31625">
    <property type="match status" value="1"/>
</dbReference>
<reference evidence="3 4" key="1">
    <citation type="submission" date="2023-01" db="EMBL/GenBank/DDBJ databases">
        <authorList>
            <person name="Kreplak J."/>
        </authorList>
    </citation>
    <scope>NUCLEOTIDE SEQUENCE [LARGE SCALE GENOMIC DNA]</scope>
</reference>
<protein>
    <submittedName>
        <fullName evidence="3">Uncharacterized protein</fullName>
    </submittedName>
</protein>
<evidence type="ECO:0000256" key="1">
    <source>
        <dbReference type="ARBA" id="ARBA00022679"/>
    </source>
</evidence>
<accession>A0AAV1B7F0</accession>
<evidence type="ECO:0000256" key="2">
    <source>
        <dbReference type="ARBA" id="ARBA00023315"/>
    </source>
</evidence>
<keyword evidence="2" id="KW-0012">Acyltransferase</keyword>
<dbReference type="GO" id="GO:0016747">
    <property type="term" value="F:acyltransferase activity, transferring groups other than amino-acyl groups"/>
    <property type="evidence" value="ECO:0007669"/>
    <property type="project" value="UniProtKB-ARBA"/>
</dbReference>
<dbReference type="AlphaFoldDB" id="A0AAV1B7F0"/>
<name>A0AAV1B7F0_VICFA</name>
<dbReference type="Proteomes" id="UP001157006">
    <property type="component" value="Chromosome 6"/>
</dbReference>
<evidence type="ECO:0000313" key="3">
    <source>
        <dbReference type="EMBL" id="CAI8618460.1"/>
    </source>
</evidence>
<keyword evidence="1" id="KW-0808">Transferase</keyword>
<evidence type="ECO:0000313" key="4">
    <source>
        <dbReference type="Proteomes" id="UP001157006"/>
    </source>
</evidence>
<dbReference type="InterPro" id="IPR051504">
    <property type="entry name" value="Plant_metabolite_acyltrans"/>
</dbReference>
<dbReference type="Pfam" id="PF02458">
    <property type="entry name" value="Transferase"/>
    <property type="match status" value="1"/>
</dbReference>
<dbReference type="Gene3D" id="3.30.559.10">
    <property type="entry name" value="Chloramphenicol acetyltransferase-like domain"/>
    <property type="match status" value="2"/>
</dbReference>
<dbReference type="EMBL" id="OX451741">
    <property type="protein sequence ID" value="CAI8618460.1"/>
    <property type="molecule type" value="Genomic_DNA"/>
</dbReference>
<organism evidence="3 4">
    <name type="scientific">Vicia faba</name>
    <name type="common">Broad bean</name>
    <name type="synonym">Faba vulgaris</name>
    <dbReference type="NCBI Taxonomy" id="3906"/>
    <lineage>
        <taxon>Eukaryota</taxon>
        <taxon>Viridiplantae</taxon>
        <taxon>Streptophyta</taxon>
        <taxon>Embryophyta</taxon>
        <taxon>Tracheophyta</taxon>
        <taxon>Spermatophyta</taxon>
        <taxon>Magnoliopsida</taxon>
        <taxon>eudicotyledons</taxon>
        <taxon>Gunneridae</taxon>
        <taxon>Pentapetalae</taxon>
        <taxon>rosids</taxon>
        <taxon>fabids</taxon>
        <taxon>Fabales</taxon>
        <taxon>Fabaceae</taxon>
        <taxon>Papilionoideae</taxon>
        <taxon>50 kb inversion clade</taxon>
        <taxon>NPAAA clade</taxon>
        <taxon>Hologalegina</taxon>
        <taxon>IRL clade</taxon>
        <taxon>Fabeae</taxon>
        <taxon>Vicia</taxon>
    </lineage>
</organism>
<dbReference type="InterPro" id="IPR023213">
    <property type="entry name" value="CAT-like_dom_sf"/>
</dbReference>
<gene>
    <name evidence="3" type="ORF">VFH_VI124000</name>
</gene>